<dbReference type="NCBIfam" id="TIGR02937">
    <property type="entry name" value="sigma70-ECF"/>
    <property type="match status" value="1"/>
</dbReference>
<evidence type="ECO:0000313" key="10">
    <source>
        <dbReference type="Proteomes" id="UP001500603"/>
    </source>
</evidence>
<evidence type="ECO:0000256" key="3">
    <source>
        <dbReference type="ARBA" id="ARBA00023125"/>
    </source>
</evidence>
<evidence type="ECO:0000256" key="1">
    <source>
        <dbReference type="ARBA" id="ARBA00023015"/>
    </source>
</evidence>
<dbReference type="InterPro" id="IPR014284">
    <property type="entry name" value="RNA_pol_sigma-70_dom"/>
</dbReference>
<feature type="region of interest" description="Disordered" evidence="5">
    <location>
        <begin position="1"/>
        <end position="34"/>
    </location>
</feature>
<evidence type="ECO:0000256" key="4">
    <source>
        <dbReference type="ARBA" id="ARBA00023163"/>
    </source>
</evidence>
<dbReference type="SUPFAM" id="SSF88946">
    <property type="entry name" value="Sigma2 domain of RNA polymerase sigma factors"/>
    <property type="match status" value="1"/>
</dbReference>
<dbReference type="InterPro" id="IPR000943">
    <property type="entry name" value="RNA_pol_sigma70"/>
</dbReference>
<dbReference type="InterPro" id="IPR007630">
    <property type="entry name" value="RNA_pol_sigma70_r4"/>
</dbReference>
<dbReference type="SUPFAM" id="SSF88659">
    <property type="entry name" value="Sigma3 and sigma4 domains of RNA polymerase sigma factors"/>
    <property type="match status" value="2"/>
</dbReference>
<dbReference type="EMBL" id="BAABJM010000004">
    <property type="protein sequence ID" value="GAA5060150.1"/>
    <property type="molecule type" value="Genomic_DNA"/>
</dbReference>
<keyword evidence="4" id="KW-0804">Transcription</keyword>
<dbReference type="RefSeq" id="WP_345497202.1">
    <property type="nucleotide sequence ID" value="NZ_BAABJM010000004.1"/>
</dbReference>
<proteinExistence type="predicted"/>
<organism evidence="9 10">
    <name type="scientific">Nocardia callitridis</name>
    <dbReference type="NCBI Taxonomy" id="648753"/>
    <lineage>
        <taxon>Bacteria</taxon>
        <taxon>Bacillati</taxon>
        <taxon>Actinomycetota</taxon>
        <taxon>Actinomycetes</taxon>
        <taxon>Mycobacteriales</taxon>
        <taxon>Nocardiaceae</taxon>
        <taxon>Nocardia</taxon>
    </lineage>
</organism>
<dbReference type="InterPro" id="IPR007624">
    <property type="entry name" value="RNA_pol_sigma70_r3"/>
</dbReference>
<dbReference type="NCBIfam" id="TIGR02980">
    <property type="entry name" value="SigBFG"/>
    <property type="match status" value="1"/>
</dbReference>
<evidence type="ECO:0000259" key="6">
    <source>
        <dbReference type="Pfam" id="PF04539"/>
    </source>
</evidence>
<reference evidence="10" key="1">
    <citation type="journal article" date="2019" name="Int. J. Syst. Evol. Microbiol.">
        <title>The Global Catalogue of Microorganisms (GCM) 10K type strain sequencing project: providing services to taxonomists for standard genome sequencing and annotation.</title>
        <authorList>
            <consortium name="The Broad Institute Genomics Platform"/>
            <consortium name="The Broad Institute Genome Sequencing Center for Infectious Disease"/>
            <person name="Wu L."/>
            <person name="Ma J."/>
        </authorList>
    </citation>
    <scope>NUCLEOTIDE SEQUENCE [LARGE SCALE GENOMIC DNA]</scope>
    <source>
        <strain evidence="10">JCM 18298</strain>
    </source>
</reference>
<evidence type="ECO:0000259" key="7">
    <source>
        <dbReference type="Pfam" id="PF04542"/>
    </source>
</evidence>
<dbReference type="Pfam" id="PF04539">
    <property type="entry name" value="Sigma70_r3"/>
    <property type="match status" value="1"/>
</dbReference>
<dbReference type="Gene3D" id="1.20.140.160">
    <property type="match status" value="1"/>
</dbReference>
<keyword evidence="3" id="KW-0238">DNA-binding</keyword>
<keyword evidence="10" id="KW-1185">Reference proteome</keyword>
<evidence type="ECO:0000256" key="5">
    <source>
        <dbReference type="SAM" id="MobiDB-lite"/>
    </source>
</evidence>
<accession>A0ABP9KMQ3</accession>
<comment type="caution">
    <text evidence="9">The sequence shown here is derived from an EMBL/GenBank/DDBJ whole genome shotgun (WGS) entry which is preliminary data.</text>
</comment>
<evidence type="ECO:0000256" key="2">
    <source>
        <dbReference type="ARBA" id="ARBA00023082"/>
    </source>
</evidence>
<dbReference type="Pfam" id="PF04545">
    <property type="entry name" value="Sigma70_r4"/>
    <property type="match status" value="1"/>
</dbReference>
<dbReference type="Proteomes" id="UP001500603">
    <property type="component" value="Unassembled WGS sequence"/>
</dbReference>
<dbReference type="InterPro" id="IPR014322">
    <property type="entry name" value="RNA_pol_sigma-B/F/G"/>
</dbReference>
<sequence length="292" mass="32813">MTREFTTDRNDTIDYTAHARTDQQDKAGRGRHTEGYENLEPVFAELAALDPGDPRRPRLRAEILRECLPLAEHIARRFAGRGESFDDLHQVARVGLVLAVDRYEVARGSAFVAFAVPTVMGEVRRYFRDSTWSLRVPRRLKEIQQLIGPATERLSHRTGRMPTAREIAEELGLEVGAVTQALVAANAYRTKSIDAVTREDDSSFAPIAETVGADEPCYGLVEQAITVRPLLAELPKRDRQVLIMRYFETKTQTQIADRLGVSQMQVSRILSRTLRDLRARADGTRRAASRAA</sequence>
<evidence type="ECO:0000259" key="8">
    <source>
        <dbReference type="Pfam" id="PF04545"/>
    </source>
</evidence>
<keyword evidence="2" id="KW-0731">Sigma factor</keyword>
<dbReference type="InterPro" id="IPR007627">
    <property type="entry name" value="RNA_pol_sigma70_r2"/>
</dbReference>
<dbReference type="CDD" id="cd06171">
    <property type="entry name" value="Sigma70_r4"/>
    <property type="match status" value="1"/>
</dbReference>
<dbReference type="Pfam" id="PF04542">
    <property type="entry name" value="Sigma70_r2"/>
    <property type="match status" value="1"/>
</dbReference>
<feature type="domain" description="RNA polymerase sigma-70 region 3" evidence="6">
    <location>
        <begin position="150"/>
        <end position="202"/>
    </location>
</feature>
<dbReference type="PRINTS" id="PR00046">
    <property type="entry name" value="SIGMA70FCT"/>
</dbReference>
<evidence type="ECO:0000313" key="9">
    <source>
        <dbReference type="EMBL" id="GAA5060150.1"/>
    </source>
</evidence>
<protein>
    <submittedName>
        <fullName evidence="9">SigB/SigF/SigG family RNA polymerase sigma factor</fullName>
    </submittedName>
</protein>
<gene>
    <name evidence="9" type="ORF">GCM10023318_41270</name>
</gene>
<feature type="domain" description="RNA polymerase sigma-70 region 4" evidence="8">
    <location>
        <begin position="230"/>
        <end position="279"/>
    </location>
</feature>
<dbReference type="PANTHER" id="PTHR30385:SF4">
    <property type="entry name" value="RNA POLYMERASE SIGMA-E FACTOR"/>
    <property type="match status" value="1"/>
</dbReference>
<dbReference type="InterPro" id="IPR013324">
    <property type="entry name" value="RNA_pol_sigma_r3/r4-like"/>
</dbReference>
<name>A0ABP9KMQ3_9NOCA</name>
<keyword evidence="1" id="KW-0805">Transcription regulation</keyword>
<dbReference type="PANTHER" id="PTHR30385">
    <property type="entry name" value="SIGMA FACTOR F FLAGELLAR"/>
    <property type="match status" value="1"/>
</dbReference>
<feature type="domain" description="RNA polymerase sigma-70 region 2" evidence="7">
    <location>
        <begin position="65"/>
        <end position="132"/>
    </location>
</feature>
<dbReference type="InterPro" id="IPR013325">
    <property type="entry name" value="RNA_pol_sigma_r2"/>
</dbReference>
<dbReference type="Gene3D" id="1.20.120.1810">
    <property type="match status" value="1"/>
</dbReference>